<gene>
    <name evidence="2" type="ORF">SGLAU_01700</name>
</gene>
<dbReference type="EMBL" id="CP009438">
    <property type="protein sequence ID" value="AIR96368.1"/>
    <property type="molecule type" value="Genomic_DNA"/>
</dbReference>
<evidence type="ECO:0000313" key="3">
    <source>
        <dbReference type="Proteomes" id="UP000029482"/>
    </source>
</evidence>
<organism evidence="2 3">
    <name type="scientific">Streptomyces glaucescens</name>
    <dbReference type="NCBI Taxonomy" id="1907"/>
    <lineage>
        <taxon>Bacteria</taxon>
        <taxon>Bacillati</taxon>
        <taxon>Actinomycetota</taxon>
        <taxon>Actinomycetes</taxon>
        <taxon>Kitasatosporales</taxon>
        <taxon>Streptomycetaceae</taxon>
        <taxon>Streptomyces</taxon>
    </lineage>
</organism>
<dbReference type="HOGENOM" id="CLU_3030462_0_0_11"/>
<reference evidence="3" key="1">
    <citation type="journal article" date="2015" name="J. Biotechnol.">
        <title>Complete genome sequence of the actinobacterium Streptomyces glaucescens GLA.O (DSM 40922) consisting of a linear chromosome and one linear plasmid.</title>
        <authorList>
            <person name="Ortseifen V."/>
            <person name="Winkler A."/>
            <person name="Albersmeier A."/>
            <person name="Wendler S."/>
            <person name="Puhler A."/>
            <person name="Kalinowski J."/>
            <person name="Ruckert C."/>
        </authorList>
    </citation>
    <scope>NUCLEOTIDE SEQUENCE [LARGE SCALE GENOMIC DNA]</scope>
    <source>
        <strain evidence="3">DSM 40922 / GLA O</strain>
    </source>
</reference>
<dbReference type="Proteomes" id="UP000029482">
    <property type="component" value="Chromosome"/>
</dbReference>
<feature type="region of interest" description="Disordered" evidence="1">
    <location>
        <begin position="1"/>
        <end position="55"/>
    </location>
</feature>
<dbReference type="OrthoDB" id="9922727at2"/>
<name>A0A089X057_STRGA</name>
<proteinExistence type="predicted"/>
<dbReference type="KEGG" id="sgu:SGLAU_01700"/>
<feature type="compositionally biased region" description="Basic and acidic residues" evidence="1">
    <location>
        <begin position="1"/>
        <end position="19"/>
    </location>
</feature>
<evidence type="ECO:0000256" key="1">
    <source>
        <dbReference type="SAM" id="MobiDB-lite"/>
    </source>
</evidence>
<dbReference type="RefSeq" id="WP_159072752.1">
    <property type="nucleotide sequence ID" value="NZ_CP009438.1"/>
</dbReference>
<feature type="compositionally biased region" description="Acidic residues" evidence="1">
    <location>
        <begin position="39"/>
        <end position="55"/>
    </location>
</feature>
<protein>
    <submittedName>
        <fullName evidence="2">Uncharacterized protein</fullName>
    </submittedName>
</protein>
<evidence type="ECO:0000313" key="2">
    <source>
        <dbReference type="EMBL" id="AIR96368.1"/>
    </source>
</evidence>
<keyword evidence="3" id="KW-1185">Reference proteome</keyword>
<feature type="compositionally biased region" description="Basic and acidic residues" evidence="1">
    <location>
        <begin position="27"/>
        <end position="37"/>
    </location>
</feature>
<dbReference type="AlphaFoldDB" id="A0A089X057"/>
<sequence length="55" mass="6127">MEQIGDKPEDVRENLEKQQARPGRKPPLRDAERRGGEPADGEAAQEDTDAPAEDR</sequence>
<accession>A0A089X057</accession>
<dbReference type="STRING" id="1907.SGLAU_01700"/>